<evidence type="ECO:0000259" key="4">
    <source>
        <dbReference type="PROSITE" id="PS51279"/>
    </source>
</evidence>
<reference evidence="5" key="1">
    <citation type="submission" date="2022-07" db="EMBL/GenBank/DDBJ databases">
        <title>Phylogenomic reconstructions and comparative analyses of Kickxellomycotina fungi.</title>
        <authorList>
            <person name="Reynolds N.K."/>
            <person name="Stajich J.E."/>
            <person name="Barry K."/>
            <person name="Grigoriev I.V."/>
            <person name="Crous P."/>
            <person name="Smith M.E."/>
        </authorList>
    </citation>
    <scope>NUCLEOTIDE SEQUENCE</scope>
    <source>
        <strain evidence="5">RSA 567</strain>
    </source>
</reference>
<comment type="similarity">
    <text evidence="1">Belongs to the SWC5 family.</text>
</comment>
<evidence type="ECO:0000256" key="2">
    <source>
        <dbReference type="ARBA" id="ARBA00019138"/>
    </source>
</evidence>
<feature type="domain" description="BCNT-C" evidence="4">
    <location>
        <begin position="122"/>
        <end position="199"/>
    </location>
</feature>
<name>A0A9W8EBY6_9FUNG</name>
<keyword evidence="6" id="KW-1185">Reference proteome</keyword>
<dbReference type="Proteomes" id="UP001151582">
    <property type="component" value="Unassembled WGS sequence"/>
</dbReference>
<protein>
    <recommendedName>
        <fullName evidence="2">SWR1-complex protein 5</fullName>
    </recommendedName>
</protein>
<feature type="region of interest" description="Disordered" evidence="3">
    <location>
        <begin position="1"/>
        <end position="150"/>
    </location>
</feature>
<accession>A0A9W8EBY6</accession>
<evidence type="ECO:0000256" key="1">
    <source>
        <dbReference type="ARBA" id="ARBA00010465"/>
    </source>
</evidence>
<evidence type="ECO:0000313" key="5">
    <source>
        <dbReference type="EMBL" id="KAJ1977615.1"/>
    </source>
</evidence>
<dbReference type="EMBL" id="JANBQB010000334">
    <property type="protein sequence ID" value="KAJ1977615.1"/>
    <property type="molecule type" value="Genomic_DNA"/>
</dbReference>
<comment type="caution">
    <text evidence="5">The sequence shown here is derived from an EMBL/GenBank/DDBJ whole genome shotgun (WGS) entry which is preliminary data.</text>
</comment>
<evidence type="ECO:0000256" key="3">
    <source>
        <dbReference type="SAM" id="MobiDB-lite"/>
    </source>
</evidence>
<proteinExistence type="inferred from homology"/>
<evidence type="ECO:0000313" key="6">
    <source>
        <dbReference type="Proteomes" id="UP001151582"/>
    </source>
</evidence>
<feature type="compositionally biased region" description="Basic and acidic residues" evidence="3">
    <location>
        <begin position="44"/>
        <end position="62"/>
    </location>
</feature>
<dbReference type="GO" id="GO:0000812">
    <property type="term" value="C:Swr1 complex"/>
    <property type="evidence" value="ECO:0007669"/>
    <property type="project" value="TreeGrafter"/>
</dbReference>
<dbReference type="PANTHER" id="PTHR48407:SF1">
    <property type="entry name" value="CRANIOFACIAL DEVELOPMENT PROTEIN 1"/>
    <property type="match status" value="1"/>
</dbReference>
<dbReference type="InterPro" id="IPR011421">
    <property type="entry name" value="BCNT-C"/>
</dbReference>
<feature type="compositionally biased region" description="Polar residues" evidence="3">
    <location>
        <begin position="66"/>
        <end position="75"/>
    </location>
</feature>
<feature type="compositionally biased region" description="Polar residues" evidence="3">
    <location>
        <begin position="96"/>
        <end position="112"/>
    </location>
</feature>
<dbReference type="PROSITE" id="PS51279">
    <property type="entry name" value="BCNT_C"/>
    <property type="match status" value="1"/>
</dbReference>
<dbReference type="PANTHER" id="PTHR48407">
    <property type="entry name" value="CRANIOFACIAL DEVELOPMENT PROTEIN 1"/>
    <property type="match status" value="1"/>
</dbReference>
<feature type="compositionally biased region" description="Low complexity" evidence="3">
    <location>
        <begin position="76"/>
        <end position="93"/>
    </location>
</feature>
<feature type="compositionally biased region" description="Polar residues" evidence="3">
    <location>
        <begin position="127"/>
        <end position="148"/>
    </location>
</feature>
<dbReference type="OrthoDB" id="445677at2759"/>
<dbReference type="InterPro" id="IPR027124">
    <property type="entry name" value="Swc5/CFDP1/2"/>
</dbReference>
<organism evidence="5 6">
    <name type="scientific">Dimargaris verticillata</name>
    <dbReference type="NCBI Taxonomy" id="2761393"/>
    <lineage>
        <taxon>Eukaryota</taxon>
        <taxon>Fungi</taxon>
        <taxon>Fungi incertae sedis</taxon>
        <taxon>Zoopagomycota</taxon>
        <taxon>Kickxellomycotina</taxon>
        <taxon>Dimargaritomycetes</taxon>
        <taxon>Dimargaritales</taxon>
        <taxon>Dimargaritaceae</taxon>
        <taxon>Dimargaris</taxon>
    </lineage>
</organism>
<dbReference type="Pfam" id="PF07572">
    <property type="entry name" value="BCNT"/>
    <property type="match status" value="1"/>
</dbReference>
<dbReference type="AlphaFoldDB" id="A0A9W8EBY6"/>
<gene>
    <name evidence="5" type="ORF">H4R34_003514</name>
</gene>
<sequence length="199" mass="22279">MAPHAASSSKSDNDSDFVPDCAESPIDPDTLPSPKKRSPALCDSKSRDSDQHANAKRQRIEELWQSIKQPNDTSRTPPQAATTTQQQPTPVAAKNLPSTTKNPMSNSASLRTPTARPLTRPVRRASKMSQLASTLQSLKPSRSNTLEQSRSKWDTFVRSEDLKEDLIHHNKDGYLERQAFIARTEARADAEYLRSRKER</sequence>